<comment type="similarity">
    <text evidence="1">Belongs to the universal stress protein A family.</text>
</comment>
<feature type="domain" description="UspA" evidence="2">
    <location>
        <begin position="1"/>
        <end position="142"/>
    </location>
</feature>
<dbReference type="Pfam" id="PF00582">
    <property type="entry name" value="Usp"/>
    <property type="match status" value="1"/>
</dbReference>
<dbReference type="PANTHER" id="PTHR46268">
    <property type="entry name" value="STRESS RESPONSE PROTEIN NHAX"/>
    <property type="match status" value="1"/>
</dbReference>
<proteinExistence type="inferred from homology"/>
<dbReference type="Gene3D" id="3.40.50.620">
    <property type="entry name" value="HUPs"/>
    <property type="match status" value="1"/>
</dbReference>
<protein>
    <recommendedName>
        <fullName evidence="2">UspA domain-containing protein</fullName>
    </recommendedName>
</protein>
<accession>A0A485LW29</accession>
<evidence type="ECO:0000256" key="1">
    <source>
        <dbReference type="ARBA" id="ARBA00008791"/>
    </source>
</evidence>
<dbReference type="InterPro" id="IPR014729">
    <property type="entry name" value="Rossmann-like_a/b/a_fold"/>
</dbReference>
<dbReference type="EMBL" id="CAADRM010000022">
    <property type="protein sequence ID" value="VFU11864.1"/>
    <property type="molecule type" value="Genomic_DNA"/>
</dbReference>
<dbReference type="PRINTS" id="PR01438">
    <property type="entry name" value="UNVRSLSTRESS"/>
</dbReference>
<evidence type="ECO:0000259" key="2">
    <source>
        <dbReference type="Pfam" id="PF00582"/>
    </source>
</evidence>
<dbReference type="AlphaFoldDB" id="A0A485LW29"/>
<organism evidence="3">
    <name type="scientific">anaerobic digester metagenome</name>
    <dbReference type="NCBI Taxonomy" id="1263854"/>
    <lineage>
        <taxon>unclassified sequences</taxon>
        <taxon>metagenomes</taxon>
        <taxon>ecological metagenomes</taxon>
    </lineage>
</organism>
<reference evidence="3" key="1">
    <citation type="submission" date="2019-03" db="EMBL/GenBank/DDBJ databases">
        <authorList>
            <person name="Hao L."/>
        </authorList>
    </citation>
    <scope>NUCLEOTIDE SEQUENCE</scope>
</reference>
<gene>
    <name evidence="3" type="ORF">SCFA_1180010</name>
</gene>
<name>A0A485LW29_9ZZZZ</name>
<dbReference type="CDD" id="cd00293">
    <property type="entry name" value="USP-like"/>
    <property type="match status" value="1"/>
</dbReference>
<dbReference type="InterPro" id="IPR006016">
    <property type="entry name" value="UspA"/>
</dbReference>
<evidence type="ECO:0000313" key="3">
    <source>
        <dbReference type="EMBL" id="VFU11864.1"/>
    </source>
</evidence>
<dbReference type="InterPro" id="IPR006015">
    <property type="entry name" value="Universal_stress_UspA"/>
</dbReference>
<dbReference type="SUPFAM" id="SSF52402">
    <property type="entry name" value="Adenine nucleotide alpha hydrolases-like"/>
    <property type="match status" value="1"/>
</dbReference>
<sequence>MFETILYPTDFSDVAQKALGYIDQLKSAGTKKVIIVHIIDSRTMDLLVYAPTSYMAIEKDLREEAESKIELIRKHLEERGFSVSVRIEVGIPSNKILMLEEEENVSLIVLGSHGKSNLKEMFLGSVSESVIRAARKPVLVVKR</sequence>
<dbReference type="PANTHER" id="PTHR46268:SF26">
    <property type="entry name" value="UNIVERSAL STRESS PROTEIN MJ0577"/>
    <property type="match status" value="1"/>
</dbReference>